<dbReference type="SMART" id="SM00165">
    <property type="entry name" value="UBA"/>
    <property type="match status" value="1"/>
</dbReference>
<evidence type="ECO:0000313" key="6">
    <source>
        <dbReference type="EMBL" id="OWK08188.1"/>
    </source>
</evidence>
<feature type="region of interest" description="Disordered" evidence="4">
    <location>
        <begin position="1632"/>
        <end position="1661"/>
    </location>
</feature>
<feature type="compositionally biased region" description="Basic and acidic residues" evidence="4">
    <location>
        <begin position="3693"/>
        <end position="3706"/>
    </location>
</feature>
<dbReference type="InterPro" id="IPR056747">
    <property type="entry name" value="VPS13-like_M"/>
</dbReference>
<feature type="compositionally biased region" description="Pro residues" evidence="4">
    <location>
        <begin position="664"/>
        <end position="673"/>
    </location>
</feature>
<feature type="compositionally biased region" description="Basic and acidic residues" evidence="4">
    <location>
        <begin position="3648"/>
        <end position="3660"/>
    </location>
</feature>
<dbReference type="GO" id="GO:0007005">
    <property type="term" value="P:mitochondrion organization"/>
    <property type="evidence" value="ECO:0007669"/>
    <property type="project" value="TreeGrafter"/>
</dbReference>
<evidence type="ECO:0000313" key="7">
    <source>
        <dbReference type="Proteomes" id="UP000242450"/>
    </source>
</evidence>
<dbReference type="CDD" id="cd14306">
    <property type="entry name" value="UBA_VP13D"/>
    <property type="match status" value="1"/>
</dbReference>
<dbReference type="FunFam" id="1.10.8.10:FF:000057">
    <property type="entry name" value="Vacuolar protein sorting 13 homolog D"/>
    <property type="match status" value="1"/>
</dbReference>
<keyword evidence="7" id="KW-1185">Reference proteome</keyword>
<feature type="region of interest" description="Disordered" evidence="4">
    <location>
        <begin position="3648"/>
        <end position="3720"/>
    </location>
</feature>
<feature type="region of interest" description="Disordered" evidence="4">
    <location>
        <begin position="294"/>
        <end position="319"/>
    </location>
</feature>
<dbReference type="Pfam" id="PF25036">
    <property type="entry name" value="VPS13_VAB"/>
    <property type="match status" value="1"/>
</dbReference>
<dbReference type="OrthoDB" id="272810at2759"/>
<gene>
    <name evidence="6" type="ORF">Celaphus_00010935</name>
</gene>
<organism evidence="6 7">
    <name type="scientific">Cervus elaphus hippelaphus</name>
    <name type="common">European red deer</name>
    <dbReference type="NCBI Taxonomy" id="46360"/>
    <lineage>
        <taxon>Eukaryota</taxon>
        <taxon>Metazoa</taxon>
        <taxon>Chordata</taxon>
        <taxon>Craniata</taxon>
        <taxon>Vertebrata</taxon>
        <taxon>Euteleostomi</taxon>
        <taxon>Mammalia</taxon>
        <taxon>Eutheria</taxon>
        <taxon>Laurasiatheria</taxon>
        <taxon>Artiodactyla</taxon>
        <taxon>Ruminantia</taxon>
        <taxon>Pecora</taxon>
        <taxon>Cervidae</taxon>
        <taxon>Cervinae</taxon>
        <taxon>Cervus</taxon>
    </lineage>
</organism>
<dbReference type="InterPro" id="IPR009543">
    <property type="entry name" value="VPS13_VAB"/>
</dbReference>
<accession>A0A212CQ76</accession>
<dbReference type="GO" id="GO:0045053">
    <property type="term" value="P:protein retention in Golgi apparatus"/>
    <property type="evidence" value="ECO:0007669"/>
    <property type="project" value="TreeGrafter"/>
</dbReference>
<dbReference type="InterPro" id="IPR015940">
    <property type="entry name" value="UBA"/>
</dbReference>
<dbReference type="EMBL" id="MKHE01000014">
    <property type="protein sequence ID" value="OWK08188.1"/>
    <property type="molecule type" value="Genomic_DNA"/>
</dbReference>
<feature type="non-terminal residue" evidence="6">
    <location>
        <position position="3720"/>
    </location>
</feature>
<keyword evidence="2" id="KW-0813">Transport</keyword>
<dbReference type="SUPFAM" id="SSF46934">
    <property type="entry name" value="UBA-like"/>
    <property type="match status" value="1"/>
</dbReference>
<dbReference type="Pfam" id="PF12624">
    <property type="entry name" value="VPS13_N"/>
    <property type="match status" value="1"/>
</dbReference>
<reference evidence="6 7" key="1">
    <citation type="journal article" date="2018" name="Mol. Genet. Genomics">
        <title>The red deer Cervus elaphus genome CerEla1.0: sequencing, annotating, genes, and chromosomes.</title>
        <authorList>
            <person name="Bana N.A."/>
            <person name="Nyiri A."/>
            <person name="Nagy J."/>
            <person name="Frank K."/>
            <person name="Nagy T."/>
            <person name="Steger V."/>
            <person name="Schiller M."/>
            <person name="Lakatos P."/>
            <person name="Sugar L."/>
            <person name="Horn P."/>
            <person name="Barta E."/>
            <person name="Orosz L."/>
        </authorList>
    </citation>
    <scope>NUCLEOTIDE SEQUENCE [LARGE SCALE GENOMIC DNA]</scope>
    <source>
        <strain evidence="6">Hungarian</strain>
    </source>
</reference>
<dbReference type="Pfam" id="PF25033">
    <property type="entry name" value="VPS13_M"/>
    <property type="match status" value="2"/>
</dbReference>
<dbReference type="InterPro" id="IPR026847">
    <property type="entry name" value="VPS13"/>
</dbReference>
<dbReference type="InterPro" id="IPR026854">
    <property type="entry name" value="VPS13_N"/>
</dbReference>
<comment type="caution">
    <text evidence="6">The sequence shown here is derived from an EMBL/GenBank/DDBJ whole genome shotgun (WGS) entry which is preliminary data.</text>
</comment>
<comment type="similarity">
    <text evidence="1">Belongs to the VPS13 family.</text>
</comment>
<dbReference type="Gene3D" id="1.10.8.10">
    <property type="entry name" value="DNA helicase RuvA subunit, C-terminal domain"/>
    <property type="match status" value="1"/>
</dbReference>
<dbReference type="PANTHER" id="PTHR16166">
    <property type="entry name" value="VACUOLAR PROTEIN SORTING-ASSOCIATED PROTEIN VPS13"/>
    <property type="match status" value="1"/>
</dbReference>
<evidence type="ECO:0000256" key="3">
    <source>
        <dbReference type="ARBA" id="ARBA00023055"/>
    </source>
</evidence>
<proteinExistence type="inferred from homology"/>
<feature type="region of interest" description="Disordered" evidence="4">
    <location>
        <begin position="2058"/>
        <end position="2094"/>
    </location>
</feature>
<dbReference type="PROSITE" id="PS50030">
    <property type="entry name" value="UBA"/>
    <property type="match status" value="1"/>
</dbReference>
<evidence type="ECO:0000256" key="4">
    <source>
        <dbReference type="SAM" id="MobiDB-lite"/>
    </source>
</evidence>
<feature type="region of interest" description="Disordered" evidence="4">
    <location>
        <begin position="636"/>
        <end position="687"/>
    </location>
</feature>
<dbReference type="GO" id="GO:0006623">
    <property type="term" value="P:protein targeting to vacuole"/>
    <property type="evidence" value="ECO:0007669"/>
    <property type="project" value="TreeGrafter"/>
</dbReference>
<protein>
    <submittedName>
        <fullName evidence="6">VPS13D</fullName>
    </submittedName>
</protein>
<evidence type="ECO:0000256" key="2">
    <source>
        <dbReference type="ARBA" id="ARBA00022448"/>
    </source>
</evidence>
<feature type="non-terminal residue" evidence="6">
    <location>
        <position position="1"/>
    </location>
</feature>
<dbReference type="InterPro" id="IPR041969">
    <property type="entry name" value="VP13D_UBA"/>
</dbReference>
<evidence type="ECO:0000256" key="1">
    <source>
        <dbReference type="ARBA" id="ARBA00006545"/>
    </source>
</evidence>
<feature type="compositionally biased region" description="Polar residues" evidence="4">
    <location>
        <begin position="3707"/>
        <end position="3720"/>
    </location>
</feature>
<sequence>FLGAVELENLPLKKDALKELELPFEVKAGLIGKVTLQIPFYRPHVDPWNERQQKGESYWYSVTASVVTRIVENIELKIQDVHLRFEDGVTNPSHPFAFGICIKNVSMQNAMNEPEAMDRSMESRDHHYILEPVCASALLKRNCSKEPLRSRHTPRIECDIHLETIPLKLSQLQYRQIMEFLKELERKERQVKFRKWKPKVAVSENCREWWYFALNANLHEIREQRKRCTWGFLLGRARDAVSYTDKYFTTLRGGLLSADDKEEMCRIEEEQSFEELKILRELVHERFHKQEELAESLREPQLDPLGDSPGDPGPGGGSGMLQYLQSWFPGWGGWYGQQSPEGKPVEGLMAEPQEQWTPEEILGSEEFFDPTADASCMNTYTKRDHVFAKLNLQLQRGTVTLLHQEQGAPQMNQSAFMQLEFSGVKLLAESLPRRNSSLLLVRLGGLFLRDLVTEGTMFPLLVFPNPQKEVGRVSQSFGLQTTSTDRSHHYPAADPDDPVFEMLYERNPVHSHFERRLNVSTRPLNIIYNPQAIKKVADFFYKGKVHTSGFGYQSELELRVAEAARRQYNRLKMQTKAEIRQTLDRLLVGDFIEESKRWTVRLDISAPQVIFPDDFKFKNPVLVVVDLGRMLLTNTQDDSKRKSGDGSASEENQFSDDEYKTPLATPPNTPPPETSSSNGEKTPPFSGVKFSEEQLQAHLMSTKMYERYSLSFLDLQIMVGRVKDNWKHVQDIDVGPTHVVEKFNVHLQLERRLIYTSDPKYPGAVLSGNLPDLKIHINEDKISALKNCFALLTTPETKTFDSQMKEKIFPQGVQRGSLQDSVMNLTQSIVMLEQHTREVLVESQLLLAEFKVNCMQLGVESNGRYISVLKVFGTNAHFVKRPYDAEVSLTVHGLLLVDTMQTYGADFDLLMASHKNLSFDIPTGSLRDSRAQSPVSGSNVAHLTSAATRNNQSATCISLDRVLTKEQESLIKLEYQFVSSECPSMNLDSTLQVISLQVNNLDIILNPETIVELIGFLQKSFPKEKDELSPQPLMTDFERSFREQGTYQSTYEQNTEVAVEIHRLNLLLLRTVGMANGEKYGRKIATASIGGTKVNVSMGSTFDMNGSLGCLQLMDLTQENVKNQYVVSIGNSVGYENIISDIGFYESVFVRMEDAGLTDALSFTFVEKSKQECFLNLKMASLHYNHSAKFLKELTLSMDELEENFRSMLKSAATKVTTVLATKTAEYSEMVSLFETPRKARDSFFLEENEPCGFGLGASHSDTVKLILNINIESPVVSIPRKPGSPELLVGHLGQIFIQNFVAGDDESRSDRLQVEIKDIKLYSLNCTQLAGREGPGPEMSRAFCPLSGSTNANSQEEAHFTRHDFFESLHRGQAFHILNNTTIQFKLEKIPIERESELTFSLSPDDLGASSIMKIEGKFVNPVQVVLAKHVYEQVLQTLDNLVYSEDLNKFPVSAASSPCPNSPLPPLSTCGEPSAERKENGLFSHSSLSNSSQKSLSVKEVKSFTQIQANFCISELQVQLSGDLTLGAQGLVSLKFQDFEVEFSKDHPQTLSIQIALRSLLMEDLLEKNPDSKYKNLMVSRGAPKPSSLAQKEYLSQSCPSVSNVEYPDMPRSLPSHMEEAPNVFQLYQRPTSASRKKQKEVQDKDYPLTPPPSPTVDEPKILAGKSKFDDSLVHINVFLVDKKHPEFSSSYNRVNRSIDVDFNCLDVLITLQTWVVILDFFGIGSTADNHAMKVPPEDTLPNVKSESSALAESELQDPVNTKLDLKVHSLSLVLNKTTSELAKANVSKLVAHLEMIEGDLALQGSIGSLSLSDLTSHGEFYRERFTTSGEEALIFQTFKYGRPDPLLRREHDVRVSLQMASVQYVHTQRFQAEVVAFIQHFTQLQDVLGRQRAAIEGQTVRDQAQRCSRVLLDIEAGAPVLLIPESSRSNNLIVANLGKLKVKNKFLFAGFPGTFTLQDKFKTASALISYNKFGDNSGALKFSKGCGNEFIKITSVEELQSFSQKRYRFEQLLFASLGESVPSSSPTGTPKHSVRKMTSMEDLKGTHSEGLIMMPPAGMSPGSLKSESVPSTSTKQQGQAATPSVGRASSSPVEDHVCLLDCIVVDLQDMDIFAAERHPREYSRVSEDSSGDLIFPSYFVRQTGGSLLTEPCRLKLQVERNLDKEISHTVPDISIHGNLSSVHCSLDLCKYKLIRGLLENNLGEPIEEFMRPYDLQDPRIHTVLSGEVYTCMCFLIDMVNVSLELKDPKGKEGAGSLARFDFKKCKLLYESFSNQTKSVNLVSHSMMAFDTRSAGQKTSPGVTNVFTCIFQPSKSSSTTQGSIQIELHFSDIKKPTKVTPSRHRNSSSESAVMPKTVKSGVVTKRSSLPVSTERHLEVKVNVTGDLAYNYILKRESASWSYVCAVLCWLSCAWPDLQDPLRLMILFFLGTEFVVVEDVSCFDTNAIILKGTTVLTYKPRFVDRPFSGSLFGIEVFSCRLGNEHDTALSIVDPVQIHVELVGNSSYQNSSGLMDAFNSEDFPPILELQALDIRLSYNDVQLFLAIAKSIPEQANAAVPDAAALEASSVHSYLPGASRGGEEVREGTRHTLDPVLELQLARLQELGFSMDDCRKALLVCQGQLKKAASWLFKNAEPRTSLSLASNSQQSQGAASARLISGVEMKAESVCICFIDDCMDCDVPLAELTFSRLNFLQHVRTSPEGHAHFTLSGDYYNRALSGWEPFIEPWPCSVSWQQQAASRLHPPRLKLEAKAKQRLDVNITSVLIAGKENNGLFFDLIIGFVQEGLRFHRRFLRPPGNPVLFGELGAFVLWSYAQARYTVELDSSVEDVRFFPCEFRLVSPSTYFYPQRVRLLKSLRWDMKAHLASFPPGPFISCSKAVLWLKEREVPFKVPQCDADLALLPLCRTREVGEAGFGGVGLLDFAGRKPTVLGDELNFAVVFSAGNCRHLQLSFSPQLQTTWILVFRGLSLCFKPRHRHISLEAPSPGLLPPLWFLLPPRSFFVWPVEEAQALVGARASLLPGMHSRPHGHQRAFLSLFPVFIDPPNTDVGGRVHEDVLRGLSAHLWCFVLFSLHISLFAQEAVVGTASRCGEGLCRTAEMKAPKRRQPFVPFALRNHTGCTLWFATLTTTPTRAALSHSGSPGVVPEGNGTLLDDAHNVSEWREVLTGEEIPFEFEARGKLRHRIVLNVFFRVLPDRHTHDLRIHQLQVRVNGWEQVSPVSVDKVGTFFRYAAPDKNSSSSTFSSLPPVRVVFAVTMEGSARKVITVRSALIVKNRLETPMELRLDSPSAPDTGLWGGRHVSVLTRVSVAEPVVLPAIMPGDSFAVPLHLTSWRLQARPKGLGVFFCKAPIHWTNVVKTAEVSSSKRECHSMDTEKSRFFRFCVAIKKENYPDYMPSNIFSDSAKQIFRQPGHTIYLLPTVVICNLLPCELDFYVKGMPINGTLKPGKEAALHTADTSQNIELGVSLENFPLCKELLIPPGTQNYMVRMRLYDTNRRQLNLTIRIVCRAEGSLKIFISAPYWLINKTGLPLIFRQDNAKTDAAGQFEEHELARSLSPLLFCYADKEQPNLAQCKQRSWLQREDSCTMRIGRGIHPEGMPGWCQGFSLDGGSGVRALRVIQQGNRPGLIYNIAVSFKADVKTFNRRDKLFSDPPAEDHNSHSFQSKPLQVGQKPQLGQIGGNTVVPAPFEAAGAKEPHRTLAERQTELSSGNMQGVRTQT</sequence>
<feature type="compositionally biased region" description="Polar residues" evidence="4">
    <location>
        <begin position="2066"/>
        <end position="2094"/>
    </location>
</feature>
<dbReference type="Proteomes" id="UP000242450">
    <property type="component" value="Chromosome 14"/>
</dbReference>
<dbReference type="GO" id="GO:0006869">
    <property type="term" value="P:lipid transport"/>
    <property type="evidence" value="ECO:0007669"/>
    <property type="project" value="UniProtKB-KW"/>
</dbReference>
<name>A0A212CQ76_CEREH</name>
<keyword evidence="3" id="KW-0445">Lipid transport</keyword>
<evidence type="ECO:0000259" key="5">
    <source>
        <dbReference type="PROSITE" id="PS50030"/>
    </source>
</evidence>
<feature type="domain" description="UBA" evidence="5">
    <location>
        <begin position="2591"/>
        <end position="2634"/>
    </location>
</feature>
<dbReference type="PANTHER" id="PTHR16166:SF141">
    <property type="entry name" value="INTERMEMBRANE LIPID TRANSFER PROTEIN VPS13D"/>
    <property type="match status" value="1"/>
</dbReference>
<dbReference type="InterPro" id="IPR009060">
    <property type="entry name" value="UBA-like_sf"/>
</dbReference>